<dbReference type="EMBL" id="JAMZMK010005445">
    <property type="protein sequence ID" value="KAI7753362.1"/>
    <property type="molecule type" value="Genomic_DNA"/>
</dbReference>
<name>A0AAD5D4S5_AMBAR</name>
<evidence type="ECO:0000313" key="2">
    <source>
        <dbReference type="Proteomes" id="UP001206925"/>
    </source>
</evidence>
<evidence type="ECO:0000313" key="1">
    <source>
        <dbReference type="EMBL" id="KAI7753362.1"/>
    </source>
</evidence>
<accession>A0AAD5D4S5</accession>
<organism evidence="1 2">
    <name type="scientific">Ambrosia artemisiifolia</name>
    <name type="common">Common ragweed</name>
    <dbReference type="NCBI Taxonomy" id="4212"/>
    <lineage>
        <taxon>Eukaryota</taxon>
        <taxon>Viridiplantae</taxon>
        <taxon>Streptophyta</taxon>
        <taxon>Embryophyta</taxon>
        <taxon>Tracheophyta</taxon>
        <taxon>Spermatophyta</taxon>
        <taxon>Magnoliopsida</taxon>
        <taxon>eudicotyledons</taxon>
        <taxon>Gunneridae</taxon>
        <taxon>Pentapetalae</taxon>
        <taxon>asterids</taxon>
        <taxon>campanulids</taxon>
        <taxon>Asterales</taxon>
        <taxon>Asteraceae</taxon>
        <taxon>Asteroideae</taxon>
        <taxon>Heliantheae alliance</taxon>
        <taxon>Heliantheae</taxon>
        <taxon>Ambrosia</taxon>
    </lineage>
</organism>
<dbReference type="Proteomes" id="UP001206925">
    <property type="component" value="Unassembled WGS sequence"/>
</dbReference>
<comment type="caution">
    <text evidence="1">The sequence shown here is derived from an EMBL/GenBank/DDBJ whole genome shotgun (WGS) entry which is preliminary data.</text>
</comment>
<reference evidence="1" key="1">
    <citation type="submission" date="2022-06" db="EMBL/GenBank/DDBJ databases">
        <title>Uncovering the hologenomic basis of an extraordinary plant invasion.</title>
        <authorList>
            <person name="Bieker V.C."/>
            <person name="Martin M.D."/>
            <person name="Gilbert T."/>
            <person name="Hodgins K."/>
            <person name="Battlay P."/>
            <person name="Petersen B."/>
            <person name="Wilson J."/>
        </authorList>
    </citation>
    <scope>NUCLEOTIDE SEQUENCE</scope>
    <source>
        <strain evidence="1">AA19_3_7</strain>
        <tissue evidence="1">Leaf</tissue>
    </source>
</reference>
<protein>
    <submittedName>
        <fullName evidence="1">Uncharacterized protein</fullName>
    </submittedName>
</protein>
<feature type="non-terminal residue" evidence="1">
    <location>
        <position position="1"/>
    </location>
</feature>
<gene>
    <name evidence="1" type="ORF">M8C21_023947</name>
</gene>
<sequence>MRASSATSNRRVGQDQMTWMVKQDRHPSALDIWGSSTWN</sequence>
<proteinExistence type="predicted"/>
<dbReference type="AlphaFoldDB" id="A0AAD5D4S5"/>
<keyword evidence="2" id="KW-1185">Reference proteome</keyword>